<dbReference type="InterPro" id="IPR011335">
    <property type="entry name" value="Restrct_endonuc-II-like"/>
</dbReference>
<dbReference type="GO" id="GO:0004519">
    <property type="term" value="F:endonuclease activity"/>
    <property type="evidence" value="ECO:0007669"/>
    <property type="project" value="UniProtKB-KW"/>
</dbReference>
<dbReference type="RefSeq" id="WP_263711585.1">
    <property type="nucleotide sequence ID" value="NZ_JAOWKX010000003.1"/>
</dbReference>
<dbReference type="SUPFAM" id="SSF52980">
    <property type="entry name" value="Restriction endonuclease-like"/>
    <property type="match status" value="1"/>
</dbReference>
<keyword evidence="2" id="KW-0378">Hydrolase</keyword>
<reference evidence="2 3" key="1">
    <citation type="submission" date="2022-10" db="EMBL/GenBank/DDBJ databases">
        <title>Aestuariibacter sp. AA17 isolated from Montipora capitata coral fragment.</title>
        <authorList>
            <person name="Emsley S.A."/>
            <person name="Pfannmuller K.M."/>
            <person name="Loughran R.M."/>
            <person name="Shlafstein M."/>
            <person name="Papke E."/>
            <person name="Saw J.H."/>
            <person name="Ushijima B."/>
            <person name="Videau P."/>
        </authorList>
    </citation>
    <scope>NUCLEOTIDE SEQUENCE [LARGE SCALE GENOMIC DNA]</scope>
    <source>
        <strain evidence="2 3">AA17</strain>
    </source>
</reference>
<organism evidence="2 3">
    <name type="scientific">Fluctibacter corallii</name>
    <dbReference type="NCBI Taxonomy" id="2984329"/>
    <lineage>
        <taxon>Bacteria</taxon>
        <taxon>Pseudomonadati</taxon>
        <taxon>Pseudomonadota</taxon>
        <taxon>Gammaproteobacteria</taxon>
        <taxon>Alteromonadales</taxon>
        <taxon>Alteromonadaceae</taxon>
        <taxon>Fluctibacter</taxon>
    </lineage>
</organism>
<dbReference type="Gene3D" id="3.40.1350.10">
    <property type="match status" value="1"/>
</dbReference>
<dbReference type="InterPro" id="IPR011856">
    <property type="entry name" value="tRNA_endonuc-like_dom_sf"/>
</dbReference>
<proteinExistence type="predicted"/>
<sequence>MELIKIGLSDSELAIRYADLKPSDWGYIYEKYVSQSLAEDGYTVAEHGLEKGFNDGGIDLIAEKGGESIFIQCKYAYSSKFSRQKIEWILYKASSYLAKVYTGEKLNFWLVIPSLNKAFSSRKNKSGKKVYPMAEYFLSHNFTQSKVRLCIKEIDMHR</sequence>
<keyword evidence="2" id="KW-0255">Endonuclease</keyword>
<evidence type="ECO:0000313" key="3">
    <source>
        <dbReference type="Proteomes" id="UP001652504"/>
    </source>
</evidence>
<evidence type="ECO:0000259" key="1">
    <source>
        <dbReference type="Pfam" id="PF04471"/>
    </source>
</evidence>
<evidence type="ECO:0000313" key="2">
    <source>
        <dbReference type="EMBL" id="MCV2884350.1"/>
    </source>
</evidence>
<comment type="caution">
    <text evidence="2">The sequence shown here is derived from an EMBL/GenBank/DDBJ whole genome shotgun (WGS) entry which is preliminary data.</text>
</comment>
<dbReference type="EMBL" id="JAOWKX010000003">
    <property type="protein sequence ID" value="MCV2884350.1"/>
    <property type="molecule type" value="Genomic_DNA"/>
</dbReference>
<dbReference type="Pfam" id="PF04471">
    <property type="entry name" value="Mrr_cat"/>
    <property type="match status" value="1"/>
</dbReference>
<feature type="domain" description="Restriction endonuclease type IV Mrr" evidence="1">
    <location>
        <begin position="29"/>
        <end position="87"/>
    </location>
</feature>
<dbReference type="Proteomes" id="UP001652504">
    <property type="component" value="Unassembled WGS sequence"/>
</dbReference>
<keyword evidence="2" id="KW-0540">Nuclease</keyword>
<accession>A0ABT3A6P0</accession>
<keyword evidence="3" id="KW-1185">Reference proteome</keyword>
<protein>
    <submittedName>
        <fullName evidence="2">Restriction endonuclease</fullName>
    </submittedName>
</protein>
<name>A0ABT3A6P0_9ALTE</name>
<gene>
    <name evidence="2" type="ORF">OE749_06550</name>
</gene>
<dbReference type="InterPro" id="IPR007560">
    <property type="entry name" value="Restrct_endonuc_IV_Mrr"/>
</dbReference>